<keyword evidence="6 7" id="KW-0961">Cell wall biogenesis/degradation</keyword>
<dbReference type="SUPFAM" id="SSF141523">
    <property type="entry name" value="L,D-transpeptidase catalytic domain-like"/>
    <property type="match status" value="1"/>
</dbReference>
<evidence type="ECO:0000256" key="2">
    <source>
        <dbReference type="ARBA" id="ARBA00005992"/>
    </source>
</evidence>
<dbReference type="Pfam" id="PF03734">
    <property type="entry name" value="YkuD"/>
    <property type="match status" value="1"/>
</dbReference>
<evidence type="ECO:0000256" key="3">
    <source>
        <dbReference type="ARBA" id="ARBA00022679"/>
    </source>
</evidence>
<keyword evidence="11" id="KW-1185">Reference proteome</keyword>
<feature type="active site" description="Proton donor/acceptor" evidence="7">
    <location>
        <position position="128"/>
    </location>
</feature>
<keyword evidence="4 7" id="KW-0133">Cell shape</keyword>
<evidence type="ECO:0000256" key="8">
    <source>
        <dbReference type="SAM" id="SignalP"/>
    </source>
</evidence>
<proteinExistence type="inferred from homology"/>
<evidence type="ECO:0000313" key="11">
    <source>
        <dbReference type="Proteomes" id="UP001595892"/>
    </source>
</evidence>
<dbReference type="PIRSF" id="PIRSF029342">
    <property type="entry name" value="UCP029342_ErfK/YbiS/YcfS/YnhG"/>
    <property type="match status" value="1"/>
</dbReference>
<dbReference type="NCBIfam" id="NF004785">
    <property type="entry name" value="PRK06132.1-2"/>
    <property type="match status" value="1"/>
</dbReference>
<dbReference type="CDD" id="cd16913">
    <property type="entry name" value="YkuD_like"/>
    <property type="match status" value="1"/>
</dbReference>
<name>A0ABV9NJD3_9GAMM</name>
<evidence type="ECO:0000256" key="1">
    <source>
        <dbReference type="ARBA" id="ARBA00004752"/>
    </source>
</evidence>
<keyword evidence="5 7" id="KW-0573">Peptidoglycan synthesis</keyword>
<dbReference type="RefSeq" id="WP_377004473.1">
    <property type="nucleotide sequence ID" value="NZ_JBHSGG010000026.1"/>
</dbReference>
<dbReference type="EMBL" id="JBHSGG010000026">
    <property type="protein sequence ID" value="MFC4728442.1"/>
    <property type="molecule type" value="Genomic_DNA"/>
</dbReference>
<feature type="chain" id="PRO_5046989314" evidence="8">
    <location>
        <begin position="24"/>
        <end position="360"/>
    </location>
</feature>
<evidence type="ECO:0000256" key="7">
    <source>
        <dbReference type="PROSITE-ProRule" id="PRU01373"/>
    </source>
</evidence>
<comment type="similarity">
    <text evidence="2">Belongs to the YkuD family.</text>
</comment>
<feature type="domain" description="L,D-TPase catalytic" evidence="9">
    <location>
        <begin position="56"/>
        <end position="165"/>
    </location>
</feature>
<evidence type="ECO:0000256" key="4">
    <source>
        <dbReference type="ARBA" id="ARBA00022960"/>
    </source>
</evidence>
<evidence type="ECO:0000256" key="6">
    <source>
        <dbReference type="ARBA" id="ARBA00023316"/>
    </source>
</evidence>
<feature type="signal peptide" evidence="8">
    <location>
        <begin position="1"/>
        <end position="23"/>
    </location>
</feature>
<sequence length="360" mass="38192">MSAAHAFRSLVLALVLLAAPAAAIEHGREMPFDTEVTALRPGEYIWSPELAPSGPVLVVVSLPEQLAFVYRNGVRIGASTVSSGKPGHVTPTGIFSILQRRKEHYSNLYNNAPMPYMQRLTWDGIALHAGNLPGYPASHGCVRMPLDFARRLFDVTRTGMTVVVSDDIGFAPQVAHPGLFSPADADGTARPDPAVPADADVTWTPELAAEGPLTIVVSTHERRVVVLREGQVIGNAPIAIEGDAPFGSHAYVLLDEPPSGASRIVPGRDALRWLTVPLPGETHLGEGIDPDAIARIRAPPVFSQEVYDALSPGATLLVTDAPARARVAGTELTVLRGDAIPGVTPVSSPVEVRDVLVPQE</sequence>
<evidence type="ECO:0000313" key="10">
    <source>
        <dbReference type="EMBL" id="MFC4728442.1"/>
    </source>
</evidence>
<dbReference type="InterPro" id="IPR016915">
    <property type="entry name" value="UCP029342"/>
</dbReference>
<reference evidence="11" key="1">
    <citation type="journal article" date="2019" name="Int. J. Syst. Evol. Microbiol.">
        <title>The Global Catalogue of Microorganisms (GCM) 10K type strain sequencing project: providing services to taxonomists for standard genome sequencing and annotation.</title>
        <authorList>
            <consortium name="The Broad Institute Genomics Platform"/>
            <consortium name="The Broad Institute Genome Sequencing Center for Infectious Disease"/>
            <person name="Wu L."/>
            <person name="Ma J."/>
        </authorList>
    </citation>
    <scope>NUCLEOTIDE SEQUENCE [LARGE SCALE GENOMIC DNA]</scope>
    <source>
        <strain evidence="11">CGMCC 1.13574</strain>
    </source>
</reference>
<dbReference type="PROSITE" id="PS52029">
    <property type="entry name" value="LD_TPASE"/>
    <property type="match status" value="1"/>
</dbReference>
<dbReference type="PANTHER" id="PTHR30582">
    <property type="entry name" value="L,D-TRANSPEPTIDASE"/>
    <property type="match status" value="1"/>
</dbReference>
<comment type="caution">
    <text evidence="10">The sequence shown here is derived from an EMBL/GenBank/DDBJ whole genome shotgun (WGS) entry which is preliminary data.</text>
</comment>
<accession>A0ABV9NJD3</accession>
<comment type="pathway">
    <text evidence="1 7">Cell wall biogenesis; peptidoglycan biosynthesis.</text>
</comment>
<dbReference type="Gene3D" id="2.40.440.10">
    <property type="entry name" value="L,D-transpeptidase catalytic domain-like"/>
    <property type="match status" value="1"/>
</dbReference>
<dbReference type="InterPro" id="IPR050979">
    <property type="entry name" value="LD-transpeptidase"/>
</dbReference>
<keyword evidence="8" id="KW-0732">Signal</keyword>
<dbReference type="InterPro" id="IPR005490">
    <property type="entry name" value="LD_TPept_cat_dom"/>
</dbReference>
<evidence type="ECO:0000256" key="5">
    <source>
        <dbReference type="ARBA" id="ARBA00022984"/>
    </source>
</evidence>
<dbReference type="InterPro" id="IPR038063">
    <property type="entry name" value="Transpep_catalytic_dom"/>
</dbReference>
<gene>
    <name evidence="10" type="ORF">ACFO3Q_09690</name>
</gene>
<dbReference type="Proteomes" id="UP001595892">
    <property type="component" value="Unassembled WGS sequence"/>
</dbReference>
<dbReference type="PANTHER" id="PTHR30582:SF2">
    <property type="entry name" value="L,D-TRANSPEPTIDASE YCIB-RELATED"/>
    <property type="match status" value="1"/>
</dbReference>
<organism evidence="10 11">
    <name type="scientific">Coralloluteibacterium thermophilum</name>
    <dbReference type="NCBI Taxonomy" id="2707049"/>
    <lineage>
        <taxon>Bacteria</taxon>
        <taxon>Pseudomonadati</taxon>
        <taxon>Pseudomonadota</taxon>
        <taxon>Gammaproteobacteria</taxon>
        <taxon>Lysobacterales</taxon>
        <taxon>Lysobacteraceae</taxon>
        <taxon>Coralloluteibacterium</taxon>
    </lineage>
</organism>
<feature type="active site" description="Nucleophile" evidence="7">
    <location>
        <position position="141"/>
    </location>
</feature>
<keyword evidence="3" id="KW-0808">Transferase</keyword>
<protein>
    <submittedName>
        <fullName evidence="10">L,D-transpeptidase</fullName>
    </submittedName>
</protein>
<evidence type="ECO:0000259" key="9">
    <source>
        <dbReference type="PROSITE" id="PS52029"/>
    </source>
</evidence>